<dbReference type="Proteomes" id="UP000593561">
    <property type="component" value="Unassembled WGS sequence"/>
</dbReference>
<keyword evidence="2" id="KW-1185">Reference proteome</keyword>
<sequence>EDKYRRTQDGKTLKRLQNSTDRIGNSIDTTLGFTDTTQTSISRMHASVQGSFGLECLSIPWSDLSIQPEF</sequence>
<comment type="caution">
    <text evidence="1">The sequence shown here is derived from an EMBL/GenBank/DDBJ whole genome shotgun (WGS) entry which is preliminary data.</text>
</comment>
<protein>
    <submittedName>
        <fullName evidence="1">Uncharacterized protein</fullName>
    </submittedName>
</protein>
<accession>A0A7J8SQG2</accession>
<evidence type="ECO:0000313" key="2">
    <source>
        <dbReference type="Proteomes" id="UP000593561"/>
    </source>
</evidence>
<feature type="non-terminal residue" evidence="1">
    <location>
        <position position="1"/>
    </location>
</feature>
<organism evidence="1 2">
    <name type="scientific">Gossypium davidsonii</name>
    <name type="common">Davidson's cotton</name>
    <name type="synonym">Gossypium klotzschianum subsp. davidsonii</name>
    <dbReference type="NCBI Taxonomy" id="34287"/>
    <lineage>
        <taxon>Eukaryota</taxon>
        <taxon>Viridiplantae</taxon>
        <taxon>Streptophyta</taxon>
        <taxon>Embryophyta</taxon>
        <taxon>Tracheophyta</taxon>
        <taxon>Spermatophyta</taxon>
        <taxon>Magnoliopsida</taxon>
        <taxon>eudicotyledons</taxon>
        <taxon>Gunneridae</taxon>
        <taxon>Pentapetalae</taxon>
        <taxon>rosids</taxon>
        <taxon>malvids</taxon>
        <taxon>Malvales</taxon>
        <taxon>Malvaceae</taxon>
        <taxon>Malvoideae</taxon>
        <taxon>Gossypium</taxon>
    </lineage>
</organism>
<dbReference type="EMBL" id="JABFAC010000011">
    <property type="protein sequence ID" value="MBA0628331.1"/>
    <property type="molecule type" value="Genomic_DNA"/>
</dbReference>
<gene>
    <name evidence="1" type="ORF">Godav_023085</name>
</gene>
<reference evidence="1 2" key="1">
    <citation type="journal article" date="2019" name="Genome Biol. Evol.">
        <title>Insights into the evolution of the New World diploid cottons (Gossypium, subgenus Houzingenia) based on genome sequencing.</title>
        <authorList>
            <person name="Grover C.E."/>
            <person name="Arick M.A. 2nd"/>
            <person name="Thrash A."/>
            <person name="Conover J.L."/>
            <person name="Sanders W.S."/>
            <person name="Peterson D.G."/>
            <person name="Frelichowski J.E."/>
            <person name="Scheffler J.A."/>
            <person name="Scheffler B.E."/>
            <person name="Wendel J.F."/>
        </authorList>
    </citation>
    <scope>NUCLEOTIDE SEQUENCE [LARGE SCALE GENOMIC DNA]</scope>
    <source>
        <strain evidence="1">27</strain>
        <tissue evidence="1">Leaf</tissue>
    </source>
</reference>
<proteinExistence type="predicted"/>
<name>A0A7J8SQG2_GOSDV</name>
<evidence type="ECO:0000313" key="1">
    <source>
        <dbReference type="EMBL" id="MBA0628331.1"/>
    </source>
</evidence>
<dbReference type="AlphaFoldDB" id="A0A7J8SQG2"/>